<dbReference type="Proteomes" id="UP000053647">
    <property type="component" value="Unassembled WGS sequence"/>
</dbReference>
<evidence type="ECO:0000313" key="14">
    <source>
        <dbReference type="EMBL" id="KIJ12425.1"/>
    </source>
</evidence>
<gene>
    <name evidence="14" type="ORF">PAXINDRAFT_137084</name>
</gene>
<proteinExistence type="inferred from homology"/>
<evidence type="ECO:0008006" key="16">
    <source>
        <dbReference type="Google" id="ProtNLM"/>
    </source>
</evidence>
<evidence type="ECO:0000256" key="2">
    <source>
        <dbReference type="ARBA" id="ARBA00004370"/>
    </source>
</evidence>
<keyword evidence="12" id="KW-0472">Membrane</keyword>
<keyword evidence="10 13" id="KW-0408">Iron</keyword>
<dbReference type="Pfam" id="PF00067">
    <property type="entry name" value="p450"/>
    <property type="match status" value="1"/>
</dbReference>
<comment type="similarity">
    <text evidence="4">Belongs to the cytochrome P450 family.</text>
</comment>
<dbReference type="InterPro" id="IPR001128">
    <property type="entry name" value="Cyt_P450"/>
</dbReference>
<evidence type="ECO:0000256" key="8">
    <source>
        <dbReference type="ARBA" id="ARBA00022989"/>
    </source>
</evidence>
<dbReference type="Gene3D" id="1.10.630.10">
    <property type="entry name" value="Cytochrome P450"/>
    <property type="match status" value="1"/>
</dbReference>
<keyword evidence="6" id="KW-0812">Transmembrane</keyword>
<evidence type="ECO:0000256" key="9">
    <source>
        <dbReference type="ARBA" id="ARBA00023002"/>
    </source>
</evidence>
<name>A0A0C9T9W8_PAXIN</name>
<keyword evidence="9" id="KW-0560">Oxidoreductase</keyword>
<dbReference type="SUPFAM" id="SSF48264">
    <property type="entry name" value="Cytochrome P450"/>
    <property type="match status" value="1"/>
</dbReference>
<reference evidence="14 15" key="1">
    <citation type="submission" date="2014-06" db="EMBL/GenBank/DDBJ databases">
        <authorList>
            <consortium name="DOE Joint Genome Institute"/>
            <person name="Kuo A."/>
            <person name="Kohler A."/>
            <person name="Nagy L.G."/>
            <person name="Floudas D."/>
            <person name="Copeland A."/>
            <person name="Barry K.W."/>
            <person name="Cichocki N."/>
            <person name="Veneault-Fourrey C."/>
            <person name="LaButti K."/>
            <person name="Lindquist E.A."/>
            <person name="Lipzen A."/>
            <person name="Lundell T."/>
            <person name="Morin E."/>
            <person name="Murat C."/>
            <person name="Sun H."/>
            <person name="Tunlid A."/>
            <person name="Henrissat B."/>
            <person name="Grigoriev I.V."/>
            <person name="Hibbett D.S."/>
            <person name="Martin F."/>
            <person name="Nordberg H.P."/>
            <person name="Cantor M.N."/>
            <person name="Hua S.X."/>
        </authorList>
    </citation>
    <scope>NUCLEOTIDE SEQUENCE [LARGE SCALE GENOMIC DNA]</scope>
    <source>
        <strain evidence="14 15">ATCC 200175</strain>
    </source>
</reference>
<evidence type="ECO:0000256" key="7">
    <source>
        <dbReference type="ARBA" id="ARBA00022723"/>
    </source>
</evidence>
<dbReference type="GO" id="GO:0004497">
    <property type="term" value="F:monooxygenase activity"/>
    <property type="evidence" value="ECO:0007669"/>
    <property type="project" value="UniProtKB-KW"/>
</dbReference>
<protein>
    <recommendedName>
        <fullName evidence="16">Cytochrome P450</fullName>
    </recommendedName>
</protein>
<evidence type="ECO:0000256" key="6">
    <source>
        <dbReference type="ARBA" id="ARBA00022692"/>
    </source>
</evidence>
<dbReference type="PRINTS" id="PR00465">
    <property type="entry name" value="EP450IV"/>
</dbReference>
<evidence type="ECO:0000256" key="10">
    <source>
        <dbReference type="ARBA" id="ARBA00023004"/>
    </source>
</evidence>
<accession>A0A0C9T9W8</accession>
<dbReference type="InterPro" id="IPR050121">
    <property type="entry name" value="Cytochrome_P450_monoxygenase"/>
</dbReference>
<evidence type="ECO:0000313" key="15">
    <source>
        <dbReference type="Proteomes" id="UP000053647"/>
    </source>
</evidence>
<sequence>MTLPLLDAVCKGTMRLYPPVTSVNRTTTCDTILPVSVPIRSTEGTLVHEVHVPKGTDIVVSLLCANTNKAIWGDDAEEWKPERWLGDLPQSVVDAKLPGIYSNMMTFLGGSRACIGFKFAELEMKVVLAVLLERFKFALPQKDIRWQMTIVASPVVDGKAQLPMNVEVIV</sequence>
<evidence type="ECO:0000256" key="4">
    <source>
        <dbReference type="ARBA" id="ARBA00010617"/>
    </source>
</evidence>
<reference evidence="15" key="2">
    <citation type="submission" date="2015-01" db="EMBL/GenBank/DDBJ databases">
        <title>Evolutionary Origins and Diversification of the Mycorrhizal Mutualists.</title>
        <authorList>
            <consortium name="DOE Joint Genome Institute"/>
            <consortium name="Mycorrhizal Genomics Consortium"/>
            <person name="Kohler A."/>
            <person name="Kuo A."/>
            <person name="Nagy L.G."/>
            <person name="Floudas D."/>
            <person name="Copeland A."/>
            <person name="Barry K.W."/>
            <person name="Cichocki N."/>
            <person name="Veneault-Fourrey C."/>
            <person name="LaButti K."/>
            <person name="Lindquist E.A."/>
            <person name="Lipzen A."/>
            <person name="Lundell T."/>
            <person name="Morin E."/>
            <person name="Murat C."/>
            <person name="Riley R."/>
            <person name="Ohm R."/>
            <person name="Sun H."/>
            <person name="Tunlid A."/>
            <person name="Henrissat B."/>
            <person name="Grigoriev I.V."/>
            <person name="Hibbett D.S."/>
            <person name="Martin F."/>
        </authorList>
    </citation>
    <scope>NUCLEOTIDE SEQUENCE [LARGE SCALE GENOMIC DNA]</scope>
    <source>
        <strain evidence="15">ATCC 200175</strain>
    </source>
</reference>
<dbReference type="GO" id="GO:0016020">
    <property type="term" value="C:membrane"/>
    <property type="evidence" value="ECO:0007669"/>
    <property type="project" value="UniProtKB-SubCell"/>
</dbReference>
<dbReference type="InterPro" id="IPR002403">
    <property type="entry name" value="Cyt_P450_E_grp-IV"/>
</dbReference>
<dbReference type="PANTHER" id="PTHR24305">
    <property type="entry name" value="CYTOCHROME P450"/>
    <property type="match status" value="1"/>
</dbReference>
<dbReference type="HOGENOM" id="CLU_001570_5_11_1"/>
<evidence type="ECO:0000256" key="1">
    <source>
        <dbReference type="ARBA" id="ARBA00001971"/>
    </source>
</evidence>
<dbReference type="InterPro" id="IPR036396">
    <property type="entry name" value="Cyt_P450_sf"/>
</dbReference>
<dbReference type="PANTHER" id="PTHR24305:SF166">
    <property type="entry name" value="CYTOCHROME P450 12A4, MITOCHONDRIAL-RELATED"/>
    <property type="match status" value="1"/>
</dbReference>
<feature type="binding site" description="axial binding residue" evidence="13">
    <location>
        <position position="114"/>
    </location>
    <ligand>
        <name>heme</name>
        <dbReference type="ChEBI" id="CHEBI:30413"/>
    </ligand>
    <ligandPart>
        <name>Fe</name>
        <dbReference type="ChEBI" id="CHEBI:18248"/>
    </ligandPart>
</feature>
<dbReference type="GO" id="GO:0016705">
    <property type="term" value="F:oxidoreductase activity, acting on paired donors, with incorporation or reduction of molecular oxygen"/>
    <property type="evidence" value="ECO:0007669"/>
    <property type="project" value="InterPro"/>
</dbReference>
<dbReference type="GO" id="GO:0005506">
    <property type="term" value="F:iron ion binding"/>
    <property type="evidence" value="ECO:0007669"/>
    <property type="project" value="InterPro"/>
</dbReference>
<keyword evidence="7 13" id="KW-0479">Metal-binding</keyword>
<keyword evidence="8" id="KW-1133">Transmembrane helix</keyword>
<evidence type="ECO:0000256" key="11">
    <source>
        <dbReference type="ARBA" id="ARBA00023033"/>
    </source>
</evidence>
<dbReference type="GO" id="GO:0020037">
    <property type="term" value="F:heme binding"/>
    <property type="evidence" value="ECO:0007669"/>
    <property type="project" value="InterPro"/>
</dbReference>
<keyword evidence="11" id="KW-0503">Monooxygenase</keyword>
<dbReference type="AlphaFoldDB" id="A0A0C9T9W8"/>
<keyword evidence="5 13" id="KW-0349">Heme</keyword>
<organism evidence="14 15">
    <name type="scientific">Paxillus involutus ATCC 200175</name>
    <dbReference type="NCBI Taxonomy" id="664439"/>
    <lineage>
        <taxon>Eukaryota</taxon>
        <taxon>Fungi</taxon>
        <taxon>Dikarya</taxon>
        <taxon>Basidiomycota</taxon>
        <taxon>Agaricomycotina</taxon>
        <taxon>Agaricomycetes</taxon>
        <taxon>Agaricomycetidae</taxon>
        <taxon>Boletales</taxon>
        <taxon>Paxilineae</taxon>
        <taxon>Paxillaceae</taxon>
        <taxon>Paxillus</taxon>
    </lineage>
</organism>
<comment type="cofactor">
    <cofactor evidence="1 13">
        <name>heme</name>
        <dbReference type="ChEBI" id="CHEBI:30413"/>
    </cofactor>
</comment>
<keyword evidence="15" id="KW-1185">Reference proteome</keyword>
<evidence type="ECO:0000256" key="12">
    <source>
        <dbReference type="ARBA" id="ARBA00023136"/>
    </source>
</evidence>
<comment type="pathway">
    <text evidence="3">Secondary metabolite biosynthesis; terpenoid biosynthesis.</text>
</comment>
<comment type="subcellular location">
    <subcellularLocation>
        <location evidence="2">Membrane</location>
    </subcellularLocation>
</comment>
<dbReference type="EMBL" id="KN819364">
    <property type="protein sequence ID" value="KIJ12425.1"/>
    <property type="molecule type" value="Genomic_DNA"/>
</dbReference>
<evidence type="ECO:0000256" key="5">
    <source>
        <dbReference type="ARBA" id="ARBA00022617"/>
    </source>
</evidence>
<evidence type="ECO:0000256" key="3">
    <source>
        <dbReference type="ARBA" id="ARBA00004721"/>
    </source>
</evidence>
<evidence type="ECO:0000256" key="13">
    <source>
        <dbReference type="PIRSR" id="PIRSR602403-1"/>
    </source>
</evidence>
<dbReference type="OrthoDB" id="1470350at2759"/>